<dbReference type="OrthoDB" id="9776552at2"/>
<feature type="transmembrane region" description="Helical" evidence="5">
    <location>
        <begin position="289"/>
        <end position="312"/>
    </location>
</feature>
<evidence type="ECO:0000313" key="8">
    <source>
        <dbReference type="Proteomes" id="UP000273326"/>
    </source>
</evidence>
<gene>
    <name evidence="7" type="ORF">EJN90_07680</name>
</gene>
<dbReference type="GO" id="GO:0000155">
    <property type="term" value="F:phosphorelay sensor kinase activity"/>
    <property type="evidence" value="ECO:0007669"/>
    <property type="project" value="InterPro"/>
</dbReference>
<keyword evidence="2" id="KW-0597">Phosphoprotein</keyword>
<dbReference type="InterPro" id="IPR036890">
    <property type="entry name" value="HATPase_C_sf"/>
</dbReference>
<dbReference type="Pfam" id="PF02518">
    <property type="entry name" value="HATPase_c"/>
    <property type="match status" value="1"/>
</dbReference>
<dbReference type="PROSITE" id="PS50885">
    <property type="entry name" value="HAMP"/>
    <property type="match status" value="1"/>
</dbReference>
<dbReference type="Pfam" id="PF00672">
    <property type="entry name" value="HAMP"/>
    <property type="match status" value="1"/>
</dbReference>
<feature type="domain" description="HAMP" evidence="6">
    <location>
        <begin position="313"/>
        <end position="365"/>
    </location>
</feature>
<dbReference type="CDD" id="cd06225">
    <property type="entry name" value="HAMP"/>
    <property type="match status" value="1"/>
</dbReference>
<dbReference type="PANTHER" id="PTHR34220">
    <property type="entry name" value="SENSOR HISTIDINE KINASE YPDA"/>
    <property type="match status" value="1"/>
</dbReference>
<protein>
    <submittedName>
        <fullName evidence="7">Sensor histidine kinase</fullName>
    </submittedName>
</protein>
<evidence type="ECO:0000259" key="6">
    <source>
        <dbReference type="PROSITE" id="PS50885"/>
    </source>
</evidence>
<keyword evidence="5" id="KW-0472">Membrane</keyword>
<keyword evidence="8" id="KW-1185">Reference proteome</keyword>
<dbReference type="CDD" id="cd18773">
    <property type="entry name" value="PDC1_HK_sensor"/>
    <property type="match status" value="1"/>
</dbReference>
<dbReference type="Proteomes" id="UP000273326">
    <property type="component" value="Chromosome"/>
</dbReference>
<reference evidence="8" key="1">
    <citation type="submission" date="2018-12" db="EMBL/GenBank/DDBJ databases">
        <title>Complete genome sequencing of Jeotgalibaca sp. H21T32.</title>
        <authorList>
            <person name="Bae J.-W."/>
            <person name="Lee S.-Y."/>
        </authorList>
    </citation>
    <scope>NUCLEOTIDE SEQUENCE [LARGE SCALE GENOMIC DNA]</scope>
    <source>
        <strain evidence="8">H21T32</strain>
    </source>
</reference>
<dbReference type="InterPro" id="IPR010559">
    <property type="entry name" value="Sig_transdc_His_kin_internal"/>
</dbReference>
<keyword evidence="4 7" id="KW-0418">Kinase</keyword>
<dbReference type="PANTHER" id="PTHR34220:SF7">
    <property type="entry name" value="SENSOR HISTIDINE KINASE YPDA"/>
    <property type="match status" value="1"/>
</dbReference>
<keyword evidence="5" id="KW-0812">Transmembrane</keyword>
<name>A0A3Q9BKI5_9LACT</name>
<dbReference type="Gene3D" id="6.10.340.10">
    <property type="match status" value="1"/>
</dbReference>
<dbReference type="SUPFAM" id="SSF55874">
    <property type="entry name" value="ATPase domain of HSP90 chaperone/DNA topoisomerase II/histidine kinase"/>
    <property type="match status" value="1"/>
</dbReference>
<organism evidence="7 8">
    <name type="scientific">Jeotgalibaca ciconiae</name>
    <dbReference type="NCBI Taxonomy" id="2496265"/>
    <lineage>
        <taxon>Bacteria</taxon>
        <taxon>Bacillati</taxon>
        <taxon>Bacillota</taxon>
        <taxon>Bacilli</taxon>
        <taxon>Lactobacillales</taxon>
        <taxon>Carnobacteriaceae</taxon>
        <taxon>Jeotgalibaca</taxon>
    </lineage>
</organism>
<keyword evidence="5" id="KW-1133">Transmembrane helix</keyword>
<dbReference type="InterPro" id="IPR050640">
    <property type="entry name" value="Bact_2-comp_sensor_kinase"/>
</dbReference>
<dbReference type="EMBL" id="CP034465">
    <property type="protein sequence ID" value="AZP04522.1"/>
    <property type="molecule type" value="Genomic_DNA"/>
</dbReference>
<dbReference type="SMART" id="SM00387">
    <property type="entry name" value="HATPase_c"/>
    <property type="match status" value="1"/>
</dbReference>
<evidence type="ECO:0000313" key="7">
    <source>
        <dbReference type="EMBL" id="AZP04522.1"/>
    </source>
</evidence>
<evidence type="ECO:0000256" key="3">
    <source>
        <dbReference type="ARBA" id="ARBA00022679"/>
    </source>
</evidence>
<dbReference type="Pfam" id="PF06580">
    <property type="entry name" value="His_kinase"/>
    <property type="match status" value="1"/>
</dbReference>
<dbReference type="Gene3D" id="3.30.565.10">
    <property type="entry name" value="Histidine kinase-like ATPase, C-terminal domain"/>
    <property type="match status" value="1"/>
</dbReference>
<dbReference type="AlphaFoldDB" id="A0A3Q9BKI5"/>
<evidence type="ECO:0000256" key="1">
    <source>
        <dbReference type="ARBA" id="ARBA00004370"/>
    </source>
</evidence>
<dbReference type="KEGG" id="jeh:EJN90_07680"/>
<evidence type="ECO:0000256" key="2">
    <source>
        <dbReference type="ARBA" id="ARBA00022553"/>
    </source>
</evidence>
<feature type="transmembrane region" description="Helical" evidence="5">
    <location>
        <begin position="17"/>
        <end position="36"/>
    </location>
</feature>
<sequence length="591" mass="68750">MGTWLKKFRPKTIKQKLFLIYIGILFVPILLVGYYLSVEIRANQIRTKTEEIEQDTIRTANELTGTLESIIRVSDWVYQDERLAELVRTTFENPYEVFEAYQNYQQFADYLKYYQEIQHIRLYVDNPSLMSSVGLYPVTDEVSESVWYQDAIEKRGHIVWRYIEDSVTGIRYLNLTRSLFQNGQLTGVLNIAVSNDKIEEILRNSGNTFFLTLDDELVFSHPHVENIQSEYEQYRLLLNNQEIDESIKGTTKNITFTIQQLTIPKSLYSDFKAVGTVPTSSIVAEANRVLIIAYLAIGFVFMITLLMLAAFIRTFNNRVIQLQDSMTKVAHGDFDIPKEISGEDEITEVYEQLYVTMESLQLLLLERYQYEIDQKNWELDRKEAEFKLLSSQINPHFLYNTLEMIRMKALRNHDKEVADIVKILSKLMRKALERQREELPLSEDLAFIEMYLQIQKLRFGDRINYVIHQNTATDYFILPLLIQPVVENAFVHGLEKIAGCGNLEIEVNEIADFLEIIIRDNGVGIHPEKLKELQKVLKGDTESHRIGINNVQQRIKHFYGNEYGLTIDSMEGEGTIVQMRIPQRIITKGAS</sequence>
<comment type="subcellular location">
    <subcellularLocation>
        <location evidence="1">Membrane</location>
    </subcellularLocation>
</comment>
<dbReference type="SMART" id="SM00304">
    <property type="entry name" value="HAMP"/>
    <property type="match status" value="1"/>
</dbReference>
<proteinExistence type="predicted"/>
<dbReference type="GO" id="GO:0016020">
    <property type="term" value="C:membrane"/>
    <property type="evidence" value="ECO:0007669"/>
    <property type="project" value="UniProtKB-SubCell"/>
</dbReference>
<evidence type="ECO:0000256" key="5">
    <source>
        <dbReference type="SAM" id="Phobius"/>
    </source>
</evidence>
<dbReference type="RefSeq" id="WP_126110021.1">
    <property type="nucleotide sequence ID" value="NZ_CP034465.1"/>
</dbReference>
<evidence type="ECO:0000256" key="4">
    <source>
        <dbReference type="ARBA" id="ARBA00022777"/>
    </source>
</evidence>
<dbReference type="InterPro" id="IPR003594">
    <property type="entry name" value="HATPase_dom"/>
</dbReference>
<accession>A0A3Q9BKI5</accession>
<keyword evidence="3" id="KW-0808">Transferase</keyword>
<dbReference type="InterPro" id="IPR003660">
    <property type="entry name" value="HAMP_dom"/>
</dbReference>